<dbReference type="PANTHER" id="PTHR21621:SF0">
    <property type="entry name" value="BETA-CITRYLGLUTAMATE SYNTHASE B-RELATED"/>
    <property type="match status" value="1"/>
</dbReference>
<keyword evidence="1" id="KW-0547">Nucleotide-binding</keyword>
<dbReference type="InterPro" id="IPR013651">
    <property type="entry name" value="ATP-grasp_RimK-type"/>
</dbReference>
<dbReference type="OrthoDB" id="9800957at2"/>
<proteinExistence type="predicted"/>
<evidence type="ECO:0000259" key="2">
    <source>
        <dbReference type="PROSITE" id="PS50975"/>
    </source>
</evidence>
<dbReference type="Gene3D" id="3.30.470.20">
    <property type="entry name" value="ATP-grasp fold, B domain"/>
    <property type="match status" value="1"/>
</dbReference>
<protein>
    <submittedName>
        <fullName evidence="3">Carboxylate--amine ligase</fullName>
    </submittedName>
</protein>
<evidence type="ECO:0000256" key="1">
    <source>
        <dbReference type="PROSITE-ProRule" id="PRU00409"/>
    </source>
</evidence>
<dbReference type="RefSeq" id="WP_062763871.1">
    <property type="nucleotide sequence ID" value="NZ_CP121045.1"/>
</dbReference>
<dbReference type="AlphaFoldDB" id="A0A161Q494"/>
<dbReference type="GeneID" id="97240706"/>
<dbReference type="InterPro" id="IPR013815">
    <property type="entry name" value="ATP_grasp_subdomain_1"/>
</dbReference>
<dbReference type="SUPFAM" id="SSF56059">
    <property type="entry name" value="Glutathione synthetase ATP-binding domain-like"/>
    <property type="match status" value="1"/>
</dbReference>
<dbReference type="InterPro" id="IPR025839">
    <property type="entry name" value="RLAN_dom"/>
</dbReference>
<dbReference type="GO" id="GO:0009432">
    <property type="term" value="P:SOS response"/>
    <property type="evidence" value="ECO:0007669"/>
    <property type="project" value="TreeGrafter"/>
</dbReference>
<evidence type="ECO:0000313" key="3">
    <source>
        <dbReference type="EMBL" id="KYO52769.1"/>
    </source>
</evidence>
<dbReference type="GO" id="GO:0005524">
    <property type="term" value="F:ATP binding"/>
    <property type="evidence" value="ECO:0007669"/>
    <property type="project" value="UniProtKB-UniRule"/>
</dbReference>
<dbReference type="Pfam" id="PF08443">
    <property type="entry name" value="RimK"/>
    <property type="match status" value="1"/>
</dbReference>
<sequence length="501" mass="55960">MHRHIVIVDRPEDRASVPAATGRVVLTAREFVEAPPPEKPGAKVVNLVRDHHYLSLGYYASLLAEGRGEKVIPTPHALTEISSKRIYAHALPELTAIARRHLLAPADGGAVTRTVTVIFGETCEAETAALGRRAFELFRLPLMALHLTYGASEPAAGGRLGWTVRSMRSRSLRGLDVAERGRFDTALDRFTTDRWRDPKPRASSRYSLAILHDPADPLPPSNPKALERFRKIGRSLGMEVELITRRDYPRLAEYDALFIRETTRIDHHTFRFATRAQQEGMPVIDDPQSIVRCTNKIYLAELLRTHNLPAPRTMILHRDRLLEAEALGYPIVLKIPDGAFSDGVFKAENREQLVALGARVFARSELALAQSFVYTAFDWRVGILNRQPIYACQYFMSRNHWQIVKHGGDGRIDEGRFRTFGVDEAPAEVIDAALRAAAPIGDGLYGVDLKQNAEGVFVIEVNDNPNIDAGVEDAVLKDELYRIVLKEFIRRIDAARAGTAT</sequence>
<dbReference type="PANTHER" id="PTHR21621">
    <property type="entry name" value="RIBOSOMAL PROTEIN S6 MODIFICATION PROTEIN"/>
    <property type="match status" value="1"/>
</dbReference>
<dbReference type="InterPro" id="IPR011761">
    <property type="entry name" value="ATP-grasp"/>
</dbReference>
<reference evidence="3 4" key="1">
    <citation type="submission" date="2015-12" db="EMBL/GenBank/DDBJ databases">
        <title>Genome sequence of Tistrella mobilis MCCC 1A02139.</title>
        <authorList>
            <person name="Lu L."/>
            <person name="Lai Q."/>
            <person name="Shao Z."/>
            <person name="Qian P."/>
        </authorList>
    </citation>
    <scope>NUCLEOTIDE SEQUENCE [LARGE SCALE GENOMIC DNA]</scope>
    <source>
        <strain evidence="3 4">MCCC 1A02139</strain>
    </source>
</reference>
<dbReference type="Proteomes" id="UP000075787">
    <property type="component" value="Unassembled WGS sequence"/>
</dbReference>
<evidence type="ECO:0000313" key="4">
    <source>
        <dbReference type="Proteomes" id="UP000075787"/>
    </source>
</evidence>
<dbReference type="GO" id="GO:0005737">
    <property type="term" value="C:cytoplasm"/>
    <property type="evidence" value="ECO:0007669"/>
    <property type="project" value="TreeGrafter"/>
</dbReference>
<dbReference type="GO" id="GO:0046872">
    <property type="term" value="F:metal ion binding"/>
    <property type="evidence" value="ECO:0007669"/>
    <property type="project" value="InterPro"/>
</dbReference>
<organism evidence="3 4">
    <name type="scientific">Tistrella mobilis</name>
    <dbReference type="NCBI Taxonomy" id="171437"/>
    <lineage>
        <taxon>Bacteria</taxon>
        <taxon>Pseudomonadati</taxon>
        <taxon>Pseudomonadota</taxon>
        <taxon>Alphaproteobacteria</taxon>
        <taxon>Geminicoccales</taxon>
        <taxon>Geminicoccaceae</taxon>
        <taxon>Tistrella</taxon>
    </lineage>
</organism>
<dbReference type="PROSITE" id="PS50975">
    <property type="entry name" value="ATP_GRASP"/>
    <property type="match status" value="1"/>
</dbReference>
<dbReference type="EMBL" id="LPZR01000144">
    <property type="protein sequence ID" value="KYO52769.1"/>
    <property type="molecule type" value="Genomic_DNA"/>
</dbReference>
<dbReference type="Gene3D" id="3.30.1490.20">
    <property type="entry name" value="ATP-grasp fold, A domain"/>
    <property type="match status" value="1"/>
</dbReference>
<accession>A0A161Q494</accession>
<keyword evidence="1" id="KW-0067">ATP-binding</keyword>
<keyword evidence="3" id="KW-0436">Ligase</keyword>
<dbReference type="Pfam" id="PF14401">
    <property type="entry name" value="RLAN"/>
    <property type="match status" value="1"/>
</dbReference>
<dbReference type="GO" id="GO:0018169">
    <property type="term" value="F:ribosomal S6-glutamic acid ligase activity"/>
    <property type="evidence" value="ECO:0007669"/>
    <property type="project" value="TreeGrafter"/>
</dbReference>
<name>A0A161Q494_9PROT</name>
<comment type="caution">
    <text evidence="3">The sequence shown here is derived from an EMBL/GenBank/DDBJ whole genome shotgun (WGS) entry which is preliminary data.</text>
</comment>
<gene>
    <name evidence="3" type="ORF">AUP44_27510</name>
</gene>
<feature type="domain" description="ATP-grasp" evidence="2">
    <location>
        <begin position="300"/>
        <end position="489"/>
    </location>
</feature>